<proteinExistence type="inferred from homology"/>
<dbReference type="PROSITE" id="PS51762">
    <property type="entry name" value="GH16_2"/>
    <property type="match status" value="1"/>
</dbReference>
<evidence type="ECO:0000313" key="3">
    <source>
        <dbReference type="EMBL" id="MBF9066538.1"/>
    </source>
</evidence>
<dbReference type="CDD" id="cd08023">
    <property type="entry name" value="GH16_laminarinase_like"/>
    <property type="match status" value="1"/>
</dbReference>
<dbReference type="InterPro" id="IPR000757">
    <property type="entry name" value="Beta-glucanase-like"/>
</dbReference>
<dbReference type="Pfam" id="PF00722">
    <property type="entry name" value="Glyco_hydro_16"/>
    <property type="match status" value="1"/>
</dbReference>
<accession>A0A931AXU3</accession>
<dbReference type="PANTHER" id="PTHR10963">
    <property type="entry name" value="GLYCOSYL HYDROLASE-RELATED"/>
    <property type="match status" value="1"/>
</dbReference>
<dbReference type="InterPro" id="IPR013320">
    <property type="entry name" value="ConA-like_dom_sf"/>
</dbReference>
<protein>
    <submittedName>
        <fullName evidence="3">Glycoside hydrolase family 16 protein</fullName>
    </submittedName>
</protein>
<evidence type="ECO:0000259" key="2">
    <source>
        <dbReference type="PROSITE" id="PS51762"/>
    </source>
</evidence>
<dbReference type="Gene3D" id="2.60.120.200">
    <property type="match status" value="1"/>
</dbReference>
<dbReference type="EMBL" id="JADPRT010000001">
    <property type="protein sequence ID" value="MBF9066538.1"/>
    <property type="molecule type" value="Genomic_DNA"/>
</dbReference>
<feature type="domain" description="GH16" evidence="2">
    <location>
        <begin position="37"/>
        <end position="286"/>
    </location>
</feature>
<dbReference type="Proteomes" id="UP000657385">
    <property type="component" value="Unassembled WGS sequence"/>
</dbReference>
<dbReference type="GO" id="GO:0005975">
    <property type="term" value="P:carbohydrate metabolic process"/>
    <property type="evidence" value="ECO:0007669"/>
    <property type="project" value="InterPro"/>
</dbReference>
<dbReference type="SUPFAM" id="SSF49899">
    <property type="entry name" value="Concanavalin A-like lectins/glucanases"/>
    <property type="match status" value="1"/>
</dbReference>
<dbReference type="PROSITE" id="PS51257">
    <property type="entry name" value="PROKAR_LIPOPROTEIN"/>
    <property type="match status" value="1"/>
</dbReference>
<dbReference type="GO" id="GO:0004553">
    <property type="term" value="F:hydrolase activity, hydrolyzing O-glycosyl compounds"/>
    <property type="evidence" value="ECO:0007669"/>
    <property type="project" value="InterPro"/>
</dbReference>
<sequence>MAALSTRTSRIARLGVVMAGLLVALAACGGGGTPGGAGMATQSPPPDVPGPWHLVFNDHFTGSSLDTGNWATCYDWNDNGCTNGTNNEIEWYRPSQVSVGNGWLQLSAQRQATTGSDGHTYPWTSGMVTTGRDSWDATPRHTFTYGYFSAAIEIPAESGMFPAFWLLPAQHYARQEIDIAEFIGSTQQVQMTLHWQQPNGTPQFQRDSWGPVDFPAEIHVFAVDWEPGSVTWYVDGVERFRITDPAKVPTLPMELLLNLAVGYPSAPPDNVDHAVMKVDWVSVWQH</sequence>
<keyword evidence="3" id="KW-0378">Hydrolase</keyword>
<dbReference type="RefSeq" id="WP_196191739.1">
    <property type="nucleotide sequence ID" value="NZ_JADPRT010000001.1"/>
</dbReference>
<dbReference type="AlphaFoldDB" id="A0A931AXU3"/>
<comment type="similarity">
    <text evidence="1">Belongs to the glycosyl hydrolase 16 family.</text>
</comment>
<dbReference type="PANTHER" id="PTHR10963:SF55">
    <property type="entry name" value="GLYCOSIDE HYDROLASE FAMILY 16 PROTEIN"/>
    <property type="match status" value="1"/>
</dbReference>
<evidence type="ECO:0000256" key="1">
    <source>
        <dbReference type="ARBA" id="ARBA00006865"/>
    </source>
</evidence>
<organism evidence="3 4">
    <name type="scientific">Streptacidiphilus fuscans</name>
    <dbReference type="NCBI Taxonomy" id="2789292"/>
    <lineage>
        <taxon>Bacteria</taxon>
        <taxon>Bacillati</taxon>
        <taxon>Actinomycetota</taxon>
        <taxon>Actinomycetes</taxon>
        <taxon>Kitasatosporales</taxon>
        <taxon>Streptomycetaceae</taxon>
        <taxon>Streptacidiphilus</taxon>
    </lineage>
</organism>
<name>A0A931AXU3_9ACTN</name>
<gene>
    <name evidence="3" type="ORF">I2501_00625</name>
</gene>
<comment type="caution">
    <text evidence="3">The sequence shown here is derived from an EMBL/GenBank/DDBJ whole genome shotgun (WGS) entry which is preliminary data.</text>
</comment>
<keyword evidence="4" id="KW-1185">Reference proteome</keyword>
<dbReference type="InterPro" id="IPR050546">
    <property type="entry name" value="Glycosyl_Hydrlase_16"/>
</dbReference>
<evidence type="ECO:0000313" key="4">
    <source>
        <dbReference type="Proteomes" id="UP000657385"/>
    </source>
</evidence>
<reference evidence="3" key="1">
    <citation type="submission" date="2020-11" db="EMBL/GenBank/DDBJ databases">
        <title>Isolation and identification of active actinomycetes.</title>
        <authorList>
            <person name="Yu B."/>
        </authorList>
    </citation>
    <scope>NUCLEOTIDE SEQUENCE</scope>
    <source>
        <strain evidence="3">NEAU-YB345</strain>
    </source>
</reference>